<sequence>MAEPLSEAELRLRAQAFFARISAPGGLPQLKLQPDANQTSQLSTRCPSPYDYHMPHELQPRSLSFSPSRSDNLQPAQDEYIARLLARPMFRKLFSTNDSAVLKSLNAAWDTALELMDLRVTNENDIQVAQRQVYAIVCQLATLVLFPITEKQLTQLRSWKLLAPRSSINAAPIADILLGITSAAEIEDAYSRIQQYQDSDCESLLDLRSSIVTEAAEPFLRTIFSEKCKKTRSGKPARLCYPSTPSAVVGKETVAYSPWHLAEAELSKLLCIQYIACGARVA</sequence>
<organism evidence="2 3">
    <name type="scientific">Lentinula boryana</name>
    <dbReference type="NCBI Taxonomy" id="40481"/>
    <lineage>
        <taxon>Eukaryota</taxon>
        <taxon>Fungi</taxon>
        <taxon>Dikarya</taxon>
        <taxon>Basidiomycota</taxon>
        <taxon>Agaricomycotina</taxon>
        <taxon>Agaricomycetes</taxon>
        <taxon>Agaricomycetidae</taxon>
        <taxon>Agaricales</taxon>
        <taxon>Marasmiineae</taxon>
        <taxon>Omphalotaceae</taxon>
        <taxon>Lentinula</taxon>
    </lineage>
</organism>
<gene>
    <name evidence="2" type="ORF">F5050DRAFT_906032</name>
</gene>
<feature type="compositionally biased region" description="Polar residues" evidence="1">
    <location>
        <begin position="35"/>
        <end position="46"/>
    </location>
</feature>
<evidence type="ECO:0000256" key="1">
    <source>
        <dbReference type="SAM" id="MobiDB-lite"/>
    </source>
</evidence>
<feature type="region of interest" description="Disordered" evidence="1">
    <location>
        <begin position="28"/>
        <end position="53"/>
    </location>
</feature>
<comment type="caution">
    <text evidence="2">The sequence shown here is derived from an EMBL/GenBank/DDBJ whole genome shotgun (WGS) entry which is preliminary data.</text>
</comment>
<reference evidence="2" key="1">
    <citation type="submission" date="2022-08" db="EMBL/GenBank/DDBJ databases">
        <authorList>
            <consortium name="DOE Joint Genome Institute"/>
            <person name="Min B."/>
            <person name="Riley R."/>
            <person name="Sierra-Patev S."/>
            <person name="Naranjo-Ortiz M."/>
            <person name="Looney B."/>
            <person name="Konkel Z."/>
            <person name="Slot J.C."/>
            <person name="Sakamoto Y."/>
            <person name="Steenwyk J.L."/>
            <person name="Rokas A."/>
            <person name="Carro J."/>
            <person name="Camarero S."/>
            <person name="Ferreira P."/>
            <person name="Molpeceres G."/>
            <person name="Ruiz-Duenas F.J."/>
            <person name="Serrano A."/>
            <person name="Henrissat B."/>
            <person name="Drula E."/>
            <person name="Hughes K.W."/>
            <person name="Mata J.L."/>
            <person name="Ishikawa N.K."/>
            <person name="Vargas-Isla R."/>
            <person name="Ushijima S."/>
            <person name="Smith C.A."/>
            <person name="Ahrendt S."/>
            <person name="Andreopoulos W."/>
            <person name="He G."/>
            <person name="Labutti K."/>
            <person name="Lipzen A."/>
            <person name="Ng V."/>
            <person name="Sandor L."/>
            <person name="Barry K."/>
            <person name="Martinez A.T."/>
            <person name="Xiao Y."/>
            <person name="Gibbons J.G."/>
            <person name="Terashima K."/>
            <person name="Hibbett D.S."/>
            <person name="Grigoriev I.V."/>
        </authorList>
    </citation>
    <scope>NUCLEOTIDE SEQUENCE</scope>
    <source>
        <strain evidence="2">TFB10827</strain>
    </source>
</reference>
<accession>A0ABQ8Q1H3</accession>
<evidence type="ECO:0000313" key="3">
    <source>
        <dbReference type="Proteomes" id="UP001163828"/>
    </source>
</evidence>
<dbReference type="EMBL" id="MU790846">
    <property type="protein sequence ID" value="KAJ3992528.1"/>
    <property type="molecule type" value="Genomic_DNA"/>
</dbReference>
<dbReference type="Proteomes" id="UP001163828">
    <property type="component" value="Unassembled WGS sequence"/>
</dbReference>
<proteinExistence type="predicted"/>
<protein>
    <submittedName>
        <fullName evidence="2">Uncharacterized protein</fullName>
    </submittedName>
</protein>
<evidence type="ECO:0000313" key="2">
    <source>
        <dbReference type="EMBL" id="KAJ3992528.1"/>
    </source>
</evidence>
<name>A0ABQ8Q1H3_9AGAR</name>
<keyword evidence="3" id="KW-1185">Reference proteome</keyword>